<dbReference type="PROSITE" id="PS50949">
    <property type="entry name" value="HTH_GNTR"/>
    <property type="match status" value="1"/>
</dbReference>
<accession>A0A7X6PM25</accession>
<evidence type="ECO:0000256" key="1">
    <source>
        <dbReference type="ARBA" id="ARBA00023015"/>
    </source>
</evidence>
<dbReference type="SMART" id="SM00345">
    <property type="entry name" value="HTH_GNTR"/>
    <property type="match status" value="1"/>
</dbReference>
<dbReference type="GO" id="GO:0045892">
    <property type="term" value="P:negative regulation of DNA-templated transcription"/>
    <property type="evidence" value="ECO:0007669"/>
    <property type="project" value="TreeGrafter"/>
</dbReference>
<dbReference type="Pfam" id="PF00392">
    <property type="entry name" value="GntR"/>
    <property type="match status" value="1"/>
</dbReference>
<keyword evidence="3" id="KW-0804">Transcription</keyword>
<evidence type="ECO:0000259" key="4">
    <source>
        <dbReference type="PROSITE" id="PS50949"/>
    </source>
</evidence>
<dbReference type="Gene3D" id="3.40.1410.10">
    <property type="entry name" value="Chorismate lyase-like"/>
    <property type="match status" value="1"/>
</dbReference>
<dbReference type="GO" id="GO:0003700">
    <property type="term" value="F:DNA-binding transcription factor activity"/>
    <property type="evidence" value="ECO:0007669"/>
    <property type="project" value="InterPro"/>
</dbReference>
<dbReference type="Proteomes" id="UP000557899">
    <property type="component" value="Unassembled WGS sequence"/>
</dbReference>
<evidence type="ECO:0000256" key="2">
    <source>
        <dbReference type="ARBA" id="ARBA00023125"/>
    </source>
</evidence>
<protein>
    <submittedName>
        <fullName evidence="5">GntR family transcriptional regulator</fullName>
    </submittedName>
</protein>
<dbReference type="InterPro" id="IPR000524">
    <property type="entry name" value="Tscrpt_reg_HTH_GntR"/>
</dbReference>
<evidence type="ECO:0000313" key="6">
    <source>
        <dbReference type="Proteomes" id="UP000557899"/>
    </source>
</evidence>
<comment type="caution">
    <text evidence="5">The sequence shown here is derived from an EMBL/GenBank/DDBJ whole genome shotgun (WGS) entry which is preliminary data.</text>
</comment>
<proteinExistence type="predicted"/>
<dbReference type="PANTHER" id="PTHR44846:SF1">
    <property type="entry name" value="MANNOSYL-D-GLYCERATE TRANSPORT_METABOLISM SYSTEM REPRESSOR MNGR-RELATED"/>
    <property type="match status" value="1"/>
</dbReference>
<evidence type="ECO:0000313" key="5">
    <source>
        <dbReference type="EMBL" id="NLA55480.1"/>
    </source>
</evidence>
<dbReference type="AlphaFoldDB" id="A0A7X6PM25"/>
<dbReference type="Pfam" id="PF07702">
    <property type="entry name" value="UTRA"/>
    <property type="match status" value="1"/>
</dbReference>
<dbReference type="InterPro" id="IPR050679">
    <property type="entry name" value="Bact_HTH_transcr_reg"/>
</dbReference>
<dbReference type="PRINTS" id="PR00035">
    <property type="entry name" value="HTHGNTR"/>
</dbReference>
<keyword evidence="2" id="KW-0238">DNA-binding</keyword>
<dbReference type="CDD" id="cd07377">
    <property type="entry name" value="WHTH_GntR"/>
    <property type="match status" value="1"/>
</dbReference>
<dbReference type="SMART" id="SM00866">
    <property type="entry name" value="UTRA"/>
    <property type="match status" value="1"/>
</dbReference>
<organism evidence="5 6">
    <name type="scientific">Corynebacterium humireducens</name>
    <dbReference type="NCBI Taxonomy" id="1223514"/>
    <lineage>
        <taxon>Bacteria</taxon>
        <taxon>Bacillati</taxon>
        <taxon>Actinomycetota</taxon>
        <taxon>Actinomycetes</taxon>
        <taxon>Mycobacteriales</taxon>
        <taxon>Corynebacteriaceae</taxon>
        <taxon>Corynebacterium</taxon>
    </lineage>
</organism>
<gene>
    <name evidence="5" type="ORF">GX859_04150</name>
</gene>
<dbReference type="InterPro" id="IPR028978">
    <property type="entry name" value="Chorismate_lyase_/UTRA_dom_sf"/>
</dbReference>
<dbReference type="EMBL" id="JAAZHI010000090">
    <property type="protein sequence ID" value="NLA55480.1"/>
    <property type="molecule type" value="Genomic_DNA"/>
</dbReference>
<sequence>MPHRTRYCRRQAATHRGLVQRSPDPTEVNSSMQQYEEIAGHLRDAIRGGTLVPGSLLPSEAELCRQFASARGTVRQAMSLLRQEGLISSGQGRRSRVLDNVPTQSFDDIFSFSQWCHSEGIVPGQETQWVTRKRADAALAAELDIAPRDPIVSVFRLRLMDGEPAMVERLNYPLEVGRHVLMFDTDSGSIYQHLLDSGVDIATVTRTIDSVGADAEDAELLRVPPGTPLLRVRRRAFTTEGRPVESSDDRYLHNRASFTINSTRNAPSGLSMISG</sequence>
<dbReference type="PANTHER" id="PTHR44846">
    <property type="entry name" value="MANNOSYL-D-GLYCERATE TRANSPORT/METABOLISM SYSTEM REPRESSOR MNGR-RELATED"/>
    <property type="match status" value="1"/>
</dbReference>
<dbReference type="SUPFAM" id="SSF64288">
    <property type="entry name" value="Chorismate lyase-like"/>
    <property type="match status" value="1"/>
</dbReference>
<reference evidence="5 6" key="1">
    <citation type="journal article" date="2020" name="Biotechnol. Biofuels">
        <title>New insights from the biogas microbiome by comprehensive genome-resolved metagenomics of nearly 1600 species originating from multiple anaerobic digesters.</title>
        <authorList>
            <person name="Campanaro S."/>
            <person name="Treu L."/>
            <person name="Rodriguez-R L.M."/>
            <person name="Kovalovszki A."/>
            <person name="Ziels R.M."/>
            <person name="Maus I."/>
            <person name="Zhu X."/>
            <person name="Kougias P.G."/>
            <person name="Basile A."/>
            <person name="Luo G."/>
            <person name="Schluter A."/>
            <person name="Konstantinidis K.T."/>
            <person name="Angelidaki I."/>
        </authorList>
    </citation>
    <scope>NUCLEOTIDE SEQUENCE [LARGE SCALE GENOMIC DNA]</scope>
    <source>
        <strain evidence="5">AS15tlH2ME_198</strain>
    </source>
</reference>
<dbReference type="GO" id="GO:0003677">
    <property type="term" value="F:DNA binding"/>
    <property type="evidence" value="ECO:0007669"/>
    <property type="project" value="UniProtKB-KW"/>
</dbReference>
<dbReference type="InterPro" id="IPR011663">
    <property type="entry name" value="UTRA"/>
</dbReference>
<keyword evidence="1" id="KW-0805">Transcription regulation</keyword>
<feature type="domain" description="HTH gntR-type" evidence="4">
    <location>
        <begin position="32"/>
        <end position="100"/>
    </location>
</feature>
<dbReference type="InterPro" id="IPR036388">
    <property type="entry name" value="WH-like_DNA-bd_sf"/>
</dbReference>
<dbReference type="Gene3D" id="1.10.10.10">
    <property type="entry name" value="Winged helix-like DNA-binding domain superfamily/Winged helix DNA-binding domain"/>
    <property type="match status" value="1"/>
</dbReference>
<evidence type="ECO:0000256" key="3">
    <source>
        <dbReference type="ARBA" id="ARBA00023163"/>
    </source>
</evidence>
<dbReference type="SUPFAM" id="SSF46785">
    <property type="entry name" value="Winged helix' DNA-binding domain"/>
    <property type="match status" value="1"/>
</dbReference>
<name>A0A7X6PM25_9CORY</name>
<dbReference type="InterPro" id="IPR036390">
    <property type="entry name" value="WH_DNA-bd_sf"/>
</dbReference>